<proteinExistence type="predicted"/>
<evidence type="ECO:0000313" key="3">
    <source>
        <dbReference type="Proteomes" id="UP000275267"/>
    </source>
</evidence>
<dbReference type="AlphaFoldDB" id="A0A3L6Q2F7"/>
<sequence length="191" mass="20001">MAGEVPVAAATAAAAPLAPELAWWEEKPTEEEMVEVKERVHPGYEYSGHEDPTHGQNCKVSRGEAHKRVTLIVSGELRDKGCPKAYCMKRPTAESSHPLGCNATRLFAGKNCVVLVPCASAGGQQGKAVDPPAGLELLAADVGSYSSDSSIGSESDDVVEVLGLAAGAGSTTKKRRPTRKVAASKAIDARY</sequence>
<name>A0A3L6Q2F7_PANMI</name>
<dbReference type="EMBL" id="PQIB02000014">
    <property type="protein sequence ID" value="RLM69039.1"/>
    <property type="molecule type" value="Genomic_DNA"/>
</dbReference>
<protein>
    <submittedName>
        <fullName evidence="2">Uncharacterized protein</fullName>
    </submittedName>
</protein>
<comment type="caution">
    <text evidence="2">The sequence shown here is derived from an EMBL/GenBank/DDBJ whole genome shotgun (WGS) entry which is preliminary data.</text>
</comment>
<dbReference type="Proteomes" id="UP000275267">
    <property type="component" value="Unassembled WGS sequence"/>
</dbReference>
<organism evidence="2 3">
    <name type="scientific">Panicum miliaceum</name>
    <name type="common">Proso millet</name>
    <name type="synonym">Broomcorn millet</name>
    <dbReference type="NCBI Taxonomy" id="4540"/>
    <lineage>
        <taxon>Eukaryota</taxon>
        <taxon>Viridiplantae</taxon>
        <taxon>Streptophyta</taxon>
        <taxon>Embryophyta</taxon>
        <taxon>Tracheophyta</taxon>
        <taxon>Spermatophyta</taxon>
        <taxon>Magnoliopsida</taxon>
        <taxon>Liliopsida</taxon>
        <taxon>Poales</taxon>
        <taxon>Poaceae</taxon>
        <taxon>PACMAD clade</taxon>
        <taxon>Panicoideae</taxon>
        <taxon>Panicodae</taxon>
        <taxon>Paniceae</taxon>
        <taxon>Panicinae</taxon>
        <taxon>Panicum</taxon>
        <taxon>Panicum sect. Panicum</taxon>
    </lineage>
</organism>
<feature type="region of interest" description="Disordered" evidence="1">
    <location>
        <begin position="168"/>
        <end position="191"/>
    </location>
</feature>
<keyword evidence="3" id="KW-1185">Reference proteome</keyword>
<gene>
    <name evidence="2" type="ORF">C2845_PM17G08620</name>
</gene>
<evidence type="ECO:0000313" key="2">
    <source>
        <dbReference type="EMBL" id="RLM69039.1"/>
    </source>
</evidence>
<accession>A0A3L6Q2F7</accession>
<reference evidence="3" key="1">
    <citation type="journal article" date="2019" name="Nat. Commun.">
        <title>The genome of broomcorn millet.</title>
        <authorList>
            <person name="Zou C."/>
            <person name="Miki D."/>
            <person name="Li D."/>
            <person name="Tang Q."/>
            <person name="Xiao L."/>
            <person name="Rajput S."/>
            <person name="Deng P."/>
            <person name="Jia W."/>
            <person name="Huang R."/>
            <person name="Zhang M."/>
            <person name="Sun Y."/>
            <person name="Hu J."/>
            <person name="Fu X."/>
            <person name="Schnable P.S."/>
            <person name="Li F."/>
            <person name="Zhang H."/>
            <person name="Feng B."/>
            <person name="Zhu X."/>
            <person name="Liu R."/>
            <person name="Schnable J.C."/>
            <person name="Zhu J.-K."/>
            <person name="Zhang H."/>
        </authorList>
    </citation>
    <scope>NUCLEOTIDE SEQUENCE [LARGE SCALE GENOMIC DNA]</scope>
</reference>
<evidence type="ECO:0000256" key="1">
    <source>
        <dbReference type="SAM" id="MobiDB-lite"/>
    </source>
</evidence>